<keyword evidence="2" id="KW-0378">Hydrolase</keyword>
<comment type="caution">
    <text evidence="2">The sequence shown here is derived from an EMBL/GenBank/DDBJ whole genome shotgun (WGS) entry which is preliminary data.</text>
</comment>
<dbReference type="InterPro" id="IPR029058">
    <property type="entry name" value="AB_hydrolase_fold"/>
</dbReference>
<dbReference type="EMBL" id="JAABLQ010000001">
    <property type="protein sequence ID" value="NBN78210.1"/>
    <property type="molecule type" value="Genomic_DNA"/>
</dbReference>
<protein>
    <submittedName>
        <fullName evidence="2">Alpha/beta fold hydrolase</fullName>
    </submittedName>
</protein>
<dbReference type="RefSeq" id="WP_161708304.1">
    <property type="nucleotide sequence ID" value="NZ_JAABLQ010000001.1"/>
</dbReference>
<sequence length="306" mass="33889">MADRIVPAPQPQTGSGSAELVRFHGPDGLGLAARLWHPDRPDAGRLPLLCLPGLSRNWRDFRDIAGVLAGRGRLVVALDYRGRGDSDHDAEWHNYAIPVEAHDVDAGIARLGLDRFAVLGTSRGGLHAMAMAHRYPAERMRGVILNDVGPRIELRSILRIAASLGRHMQHPSFEALADLLKSQMADQFPKLDRDGWQRLARQLGRQTDEAVRLDYDPALALTLAALDDATPWPDQWPLFMGLADRPVLAIRGARSDLLAAETLALMAERHPQLQSMIIDDEGHAPLLWDQASQDRIEVFLNDFCDV</sequence>
<evidence type="ECO:0000313" key="2">
    <source>
        <dbReference type="EMBL" id="NBN78210.1"/>
    </source>
</evidence>
<dbReference type="Pfam" id="PF00561">
    <property type="entry name" value="Abhydrolase_1"/>
    <property type="match status" value="1"/>
</dbReference>
<dbReference type="Gene3D" id="3.40.50.1820">
    <property type="entry name" value="alpha/beta hydrolase"/>
    <property type="match status" value="1"/>
</dbReference>
<dbReference type="PANTHER" id="PTHR43194:SF2">
    <property type="entry name" value="PEROXISOMAL MEMBRANE PROTEIN LPX1"/>
    <property type="match status" value="1"/>
</dbReference>
<dbReference type="InterPro" id="IPR000073">
    <property type="entry name" value="AB_hydrolase_1"/>
</dbReference>
<evidence type="ECO:0000313" key="3">
    <source>
        <dbReference type="Proteomes" id="UP000586722"/>
    </source>
</evidence>
<gene>
    <name evidence="2" type="ORF">GWI72_08030</name>
</gene>
<dbReference type="GO" id="GO:0016787">
    <property type="term" value="F:hydrolase activity"/>
    <property type="evidence" value="ECO:0007669"/>
    <property type="project" value="UniProtKB-KW"/>
</dbReference>
<dbReference type="PANTHER" id="PTHR43194">
    <property type="entry name" value="HYDROLASE ALPHA/BETA FOLD FAMILY"/>
    <property type="match status" value="1"/>
</dbReference>
<dbReference type="SUPFAM" id="SSF53474">
    <property type="entry name" value="alpha/beta-Hydrolases"/>
    <property type="match status" value="1"/>
</dbReference>
<keyword evidence="3" id="KW-1185">Reference proteome</keyword>
<reference evidence="3" key="1">
    <citation type="submission" date="2020-01" db="EMBL/GenBank/DDBJ databases">
        <authorList>
            <person name="Fang Y."/>
            <person name="Sun R."/>
            <person name="Nie L."/>
            <person name="He J."/>
            <person name="Hao L."/>
            <person name="Wang L."/>
            <person name="Su S."/>
            <person name="Lv E."/>
            <person name="Zhang Z."/>
            <person name="Xie R."/>
            <person name="Liu H."/>
        </authorList>
    </citation>
    <scope>NUCLEOTIDE SEQUENCE [LARGE SCALE GENOMIC DNA]</scope>
    <source>
        <strain evidence="3">XCT-53</strain>
    </source>
</reference>
<dbReference type="AlphaFoldDB" id="A0A7X5J9D9"/>
<name>A0A7X5J9D9_9HYPH</name>
<feature type="domain" description="AB hydrolase-1" evidence="1">
    <location>
        <begin position="47"/>
        <end position="289"/>
    </location>
</feature>
<proteinExistence type="predicted"/>
<dbReference type="InterPro" id="IPR050228">
    <property type="entry name" value="Carboxylesterase_BioH"/>
</dbReference>
<dbReference type="Proteomes" id="UP000586722">
    <property type="component" value="Unassembled WGS sequence"/>
</dbReference>
<accession>A0A7X5J9D9</accession>
<organism evidence="2 3">
    <name type="scientific">Pannonibacter tanglangensis</name>
    <dbReference type="NCBI Taxonomy" id="2750084"/>
    <lineage>
        <taxon>Bacteria</taxon>
        <taxon>Pseudomonadati</taxon>
        <taxon>Pseudomonadota</taxon>
        <taxon>Alphaproteobacteria</taxon>
        <taxon>Hyphomicrobiales</taxon>
        <taxon>Stappiaceae</taxon>
        <taxon>Pannonibacter</taxon>
    </lineage>
</organism>
<evidence type="ECO:0000259" key="1">
    <source>
        <dbReference type="Pfam" id="PF00561"/>
    </source>
</evidence>